<feature type="compositionally biased region" description="Low complexity" evidence="1">
    <location>
        <begin position="23"/>
        <end position="47"/>
    </location>
</feature>
<dbReference type="PANTHER" id="PTHR31016">
    <property type="entry name" value="OS04G0228100 PROTEIN"/>
    <property type="match status" value="1"/>
</dbReference>
<organism evidence="2">
    <name type="scientific">Ananas comosus var. bracteatus</name>
    <name type="common">red pineapple</name>
    <dbReference type="NCBI Taxonomy" id="296719"/>
    <lineage>
        <taxon>Eukaryota</taxon>
        <taxon>Viridiplantae</taxon>
        <taxon>Streptophyta</taxon>
        <taxon>Embryophyta</taxon>
        <taxon>Tracheophyta</taxon>
        <taxon>Spermatophyta</taxon>
        <taxon>Magnoliopsida</taxon>
        <taxon>Liliopsida</taxon>
        <taxon>Poales</taxon>
        <taxon>Bromeliaceae</taxon>
        <taxon>Bromelioideae</taxon>
        <taxon>Ananas</taxon>
    </lineage>
</organism>
<evidence type="ECO:0000256" key="1">
    <source>
        <dbReference type="SAM" id="MobiDB-lite"/>
    </source>
</evidence>
<sequence>MAYRRKQGITRSATFVEDHRSFSGADDPSDAAAGRPGSPSLASQAIRASAARRDASLSSAYVDSALAAAPARSRHPQDATNYEYTSMKSLNERKHGFWGDLARKAKSIIEEGASNKSDDYGRVQPPKLDSSTVSLGSRKLSKARKSFISERFRSDCFFGQLHWRKLRNALEESRTIIENKTVDIIHETKKLQIRRKDSSSNLQNQFKDVLGPANLSQSETIRRPNLKLLATLQMQWLLKQNFYCVN</sequence>
<proteinExistence type="predicted"/>
<evidence type="ECO:0000313" key="2">
    <source>
        <dbReference type="EMBL" id="CAD1817450.1"/>
    </source>
</evidence>
<feature type="region of interest" description="Disordered" evidence="1">
    <location>
        <begin position="115"/>
        <end position="134"/>
    </location>
</feature>
<name>A0A6V7NFS8_ANACO</name>
<dbReference type="PANTHER" id="PTHR31016:SF12">
    <property type="entry name" value="OS05G0315200 PROTEIN"/>
    <property type="match status" value="1"/>
</dbReference>
<dbReference type="EMBL" id="LR862129">
    <property type="protein sequence ID" value="CAD1817450.1"/>
    <property type="molecule type" value="Genomic_DNA"/>
</dbReference>
<feature type="region of interest" description="Disordered" evidence="1">
    <location>
        <begin position="1"/>
        <end position="47"/>
    </location>
</feature>
<accession>A0A6V7NFS8</accession>
<reference evidence="2" key="1">
    <citation type="submission" date="2020-07" db="EMBL/GenBank/DDBJ databases">
        <authorList>
            <person name="Lin J."/>
        </authorList>
    </citation>
    <scope>NUCLEOTIDE SEQUENCE</scope>
</reference>
<dbReference type="AlphaFoldDB" id="A0A6V7NFS8"/>
<protein>
    <submittedName>
        <fullName evidence="2">Uncharacterized protein</fullName>
    </submittedName>
</protein>
<gene>
    <name evidence="2" type="ORF">CB5_LOCUS661</name>
</gene>